<evidence type="ECO:0000313" key="2">
    <source>
        <dbReference type="Proteomes" id="UP000184330"/>
    </source>
</evidence>
<name>A0A1L7WJZ2_9HELO</name>
<reference evidence="1" key="1">
    <citation type="submission" date="2016-03" db="EMBL/GenBank/DDBJ databases">
        <authorList>
            <person name="Ploux O."/>
        </authorList>
    </citation>
    <scope>NUCLEOTIDE SEQUENCE [LARGE SCALE GENOMIC DNA]</scope>
    <source>
        <strain evidence="1">UAMH 11012</strain>
    </source>
</reference>
<dbReference type="SUPFAM" id="SSF54593">
    <property type="entry name" value="Glyoxalase/Bleomycin resistance protein/Dihydroxybiphenyl dioxygenase"/>
    <property type="match status" value="1"/>
</dbReference>
<evidence type="ECO:0000313" key="1">
    <source>
        <dbReference type="EMBL" id="CZR53092.1"/>
    </source>
</evidence>
<accession>A0A1L7WJZ2</accession>
<gene>
    <name evidence="1" type="ORF">PAC_02970</name>
</gene>
<dbReference type="OrthoDB" id="10249419at2759"/>
<sequence>MTINHLFVFVTASKLQAVRSLYLSALKPLGYTEMIAVKNERMELYGFGSDYPYLWIKPLPAGTNPVPTHVAIDAPDNAAVDKFYELALTAGGRDNGLPGIRSQMSRQPYYAAFIIDPDGNNIEAVCVKK</sequence>
<dbReference type="Gene3D" id="3.10.180.10">
    <property type="entry name" value="2,3-Dihydroxybiphenyl 1,2-Dioxygenase, domain 1"/>
    <property type="match status" value="1"/>
</dbReference>
<dbReference type="PANTHER" id="PTHR35006:SF2">
    <property type="entry name" value="GLYOXALASE FAMILY PROTEIN (AFU_ORTHOLOGUE AFUA_5G14830)"/>
    <property type="match status" value="1"/>
</dbReference>
<protein>
    <submittedName>
        <fullName evidence="1">Related to glyoxalase family protein</fullName>
    </submittedName>
</protein>
<dbReference type="AlphaFoldDB" id="A0A1L7WJZ2"/>
<organism evidence="1 2">
    <name type="scientific">Phialocephala subalpina</name>
    <dbReference type="NCBI Taxonomy" id="576137"/>
    <lineage>
        <taxon>Eukaryota</taxon>
        <taxon>Fungi</taxon>
        <taxon>Dikarya</taxon>
        <taxon>Ascomycota</taxon>
        <taxon>Pezizomycotina</taxon>
        <taxon>Leotiomycetes</taxon>
        <taxon>Helotiales</taxon>
        <taxon>Mollisiaceae</taxon>
        <taxon>Phialocephala</taxon>
        <taxon>Phialocephala fortinii species complex</taxon>
    </lineage>
</organism>
<dbReference type="EMBL" id="FJOG01000003">
    <property type="protein sequence ID" value="CZR53092.1"/>
    <property type="molecule type" value="Genomic_DNA"/>
</dbReference>
<dbReference type="PANTHER" id="PTHR35006">
    <property type="entry name" value="GLYOXALASE FAMILY PROTEIN (AFU_ORTHOLOGUE AFUA_5G14830)"/>
    <property type="match status" value="1"/>
</dbReference>
<dbReference type="Proteomes" id="UP000184330">
    <property type="component" value="Unassembled WGS sequence"/>
</dbReference>
<proteinExistence type="predicted"/>
<keyword evidence="2" id="KW-1185">Reference proteome</keyword>
<dbReference type="CDD" id="cd07262">
    <property type="entry name" value="VOC_like"/>
    <property type="match status" value="1"/>
</dbReference>
<dbReference type="InterPro" id="IPR029068">
    <property type="entry name" value="Glyas_Bleomycin-R_OHBP_Dase"/>
</dbReference>